<protein>
    <submittedName>
        <fullName evidence="2">Uncharacterized protein</fullName>
    </submittedName>
</protein>
<accession>A0A1C3VUE6</accession>
<dbReference type="STRING" id="411945.GA0061102_101842"/>
<dbReference type="AlphaFoldDB" id="A0A1C3VUE6"/>
<dbReference type="EMBL" id="FMAH01000018">
    <property type="protein sequence ID" value="SCB31400.1"/>
    <property type="molecule type" value="Genomic_DNA"/>
</dbReference>
<evidence type="ECO:0000313" key="3">
    <source>
        <dbReference type="Proteomes" id="UP000199435"/>
    </source>
</evidence>
<dbReference type="Proteomes" id="UP000199435">
    <property type="component" value="Unassembled WGS sequence"/>
</dbReference>
<keyword evidence="1" id="KW-0472">Membrane</keyword>
<sequence>MIAKTAQRFLVAAMLILAQTGKNSVTKAIGVLLLLAMAVQLIKPLGLPGLKRRGDFWKIAIIAFVAWAIALVINETL</sequence>
<evidence type="ECO:0000313" key="2">
    <source>
        <dbReference type="EMBL" id="SCB31400.1"/>
    </source>
</evidence>
<keyword evidence="3" id="KW-1185">Reference proteome</keyword>
<organism evidence="2 3">
    <name type="scientific">Rhizobium miluonense</name>
    <dbReference type="NCBI Taxonomy" id="411945"/>
    <lineage>
        <taxon>Bacteria</taxon>
        <taxon>Pseudomonadati</taxon>
        <taxon>Pseudomonadota</taxon>
        <taxon>Alphaproteobacteria</taxon>
        <taxon>Hyphomicrobiales</taxon>
        <taxon>Rhizobiaceae</taxon>
        <taxon>Rhizobium/Agrobacterium group</taxon>
        <taxon>Rhizobium</taxon>
    </lineage>
</organism>
<keyword evidence="1" id="KW-1133">Transmembrane helix</keyword>
<feature type="transmembrane region" description="Helical" evidence="1">
    <location>
        <begin position="56"/>
        <end position="73"/>
    </location>
</feature>
<keyword evidence="1" id="KW-0812">Transmembrane</keyword>
<feature type="transmembrane region" description="Helical" evidence="1">
    <location>
        <begin position="28"/>
        <end position="47"/>
    </location>
</feature>
<name>A0A1C3VUE6_9HYPH</name>
<gene>
    <name evidence="2" type="ORF">GA0061102_101842</name>
</gene>
<reference evidence="3" key="1">
    <citation type="submission" date="2016-08" db="EMBL/GenBank/DDBJ databases">
        <authorList>
            <person name="Varghese N."/>
            <person name="Submissions Spin"/>
        </authorList>
    </citation>
    <scope>NUCLEOTIDE SEQUENCE [LARGE SCALE GENOMIC DNA]</scope>
    <source>
        <strain evidence="3">HAMBI 2971</strain>
    </source>
</reference>
<evidence type="ECO:0000256" key="1">
    <source>
        <dbReference type="SAM" id="Phobius"/>
    </source>
</evidence>
<proteinExistence type="predicted"/>